<dbReference type="EMBL" id="LC596828">
    <property type="protein sequence ID" value="BCP96875.1"/>
    <property type="molecule type" value="Genomic_RNA"/>
</dbReference>
<accession>A0A810XTL7</accession>
<protein>
    <submittedName>
        <fullName evidence="4">RNA dependent RNA polymerase</fullName>
    </submittedName>
</protein>
<sequence>MKNIKNKTLNTFKRVEGTPKYINIQNIDRFTRLLLWLISDMKAKPFMFQLALSLRFMYKRNGAPFLILYLKEAHRLTMKALAGTPEKCNTFPRVATMRGLPLIIPGALRLRMEAKEFTIISLVLSLLTVYRVIKMVGSINLDTITAPFKGSVLRFTSKEIEYALKTIKMSWIHIEPSSSMIPSVKAGPNNSIAALGATFDALAFKADENLTRALEEVANVTAPKLYELFNQEIDNLGEWFRQTYQENNSTKDVTFESLLSKFRLGKLSEKQEPAGKVRVFAITDIWSQSILEPLHTALFEGISKLPTDGTFDQLAPLHRLIGKGLNSFYCYDLSAATDRLPTTLQEQILGHIINPKFAKAWRTLLTERPWYLKGVPYLYSVGQPMGALSSWAMLALTHHVIVQVAARRVGHKRFFDLYAVLGDDIVIADKAVADAYLVLMDDLGVDINLSKSLTSDVGVLEFAKRLIIESQDVSPIPPKLLVALSHNFKILPTIIRDMIGRGLSIESLKLQDQPRVSRSILWEVIGPLGLLPSEGLSPFLGNNTLTESELKEFVEIVRGVLNRILIKSFYDHQQSSQVLIDKIGTLVWDRMTFYKGKLIPSIVSYDTPVYHHYMNLFIEKTIEMNQDQPELITIPSDFVYTYENVYKFMGDTVSHLEEVTSVVPDWTEKSRPKPYSSSFKMKFYKELDQQLARSGINFKFLTETPRG</sequence>
<keyword evidence="3" id="KW-0548">Nucleotidyltransferase</keyword>
<reference evidence="4" key="1">
    <citation type="journal article" date="2021" name="Front. Microbiol.">
        <title>De novo Sequencing of Novel Mycoviruses From Fusarium sambucinum: An Attempt on Direct RNA Sequencing of Viral dsRNAs.</title>
        <authorList>
            <person name="Mizutani Y."/>
            <person name="Uesaka K."/>
            <person name="Ota A."/>
            <person name="Calassanzio M."/>
            <person name="Ratti C."/>
            <person name="Suzuki T."/>
            <person name="Fujimori F."/>
            <person name="Chiba S."/>
        </authorList>
    </citation>
    <scope>NUCLEOTIDE SEQUENCE</scope>
    <source>
        <strain evidence="4">Fs2242m4</strain>
    </source>
</reference>
<evidence type="ECO:0000256" key="3">
    <source>
        <dbReference type="ARBA" id="ARBA00022695"/>
    </source>
</evidence>
<evidence type="ECO:0000313" key="4">
    <source>
        <dbReference type="EMBL" id="BCP96875.1"/>
    </source>
</evidence>
<evidence type="ECO:0000256" key="2">
    <source>
        <dbReference type="ARBA" id="ARBA00022679"/>
    </source>
</evidence>
<proteinExistence type="predicted"/>
<evidence type="ECO:0000256" key="1">
    <source>
        <dbReference type="ARBA" id="ARBA00022484"/>
    </source>
</evidence>
<organism evidence="4">
    <name type="scientific">Fusarium sambucinum mitovirus 4</name>
    <dbReference type="NCBI Taxonomy" id="2801163"/>
    <lineage>
        <taxon>Viruses</taxon>
        <taxon>Riboviria</taxon>
        <taxon>Orthornavirae</taxon>
        <taxon>Lenarviricota</taxon>
        <taxon>Howeltoviricetes</taxon>
        <taxon>Cryppavirales</taxon>
        <taxon>Mitoviridae</taxon>
        <taxon>Mitovirus</taxon>
    </lineage>
</organism>
<name>A0A810XTL7_9VIRU</name>
<keyword evidence="1" id="KW-0696">RNA-directed RNA polymerase</keyword>
<dbReference type="SMR" id="A0A810XTL7"/>
<dbReference type="GO" id="GO:0003968">
    <property type="term" value="F:RNA-directed RNA polymerase activity"/>
    <property type="evidence" value="ECO:0007669"/>
    <property type="project" value="UniProtKB-KW"/>
</dbReference>
<dbReference type="Pfam" id="PF05919">
    <property type="entry name" value="Mitovir_RNA_pol"/>
    <property type="match status" value="1"/>
</dbReference>
<dbReference type="InterPro" id="IPR008686">
    <property type="entry name" value="RNA_pol_mitovir"/>
</dbReference>
<gene>
    <name evidence="4" type="primary">RdRp</name>
</gene>
<dbReference type="PANTHER" id="PTHR34456">
    <property type="entry name" value="MITOVIRUS RNA-DEPENDENT RNA POLYMERASE"/>
    <property type="match status" value="1"/>
</dbReference>
<keyword evidence="2" id="KW-0808">Transferase</keyword>
<dbReference type="PANTHER" id="PTHR34456:SF13">
    <property type="entry name" value="REVERSE TRANSCRIPTASE DOMAIN-CONTAINING PROTEIN"/>
    <property type="match status" value="1"/>
</dbReference>
<dbReference type="InterPro" id="IPR043502">
    <property type="entry name" value="DNA/RNA_pol_sf"/>
</dbReference>
<dbReference type="SUPFAM" id="SSF56672">
    <property type="entry name" value="DNA/RNA polymerases"/>
    <property type="match status" value="1"/>
</dbReference>